<evidence type="ECO:0000313" key="1">
    <source>
        <dbReference type="EMBL" id="MDQ0272282.1"/>
    </source>
</evidence>
<sequence length="25" mass="2860">MNPIISSELTLFAQEIQRFLSPIVL</sequence>
<name>A0ABU0ASC8_9BACI</name>
<dbReference type="EMBL" id="JAUSUB010000022">
    <property type="protein sequence ID" value="MDQ0272282.1"/>
    <property type="molecule type" value="Genomic_DNA"/>
</dbReference>
<keyword evidence="3" id="KW-1185">Reference proteome</keyword>
<organism evidence="2 3">
    <name type="scientific">Cytobacillus purgationiresistens</name>
    <dbReference type="NCBI Taxonomy" id="863449"/>
    <lineage>
        <taxon>Bacteria</taxon>
        <taxon>Bacillati</taxon>
        <taxon>Bacillota</taxon>
        <taxon>Bacilli</taxon>
        <taxon>Bacillales</taxon>
        <taxon>Bacillaceae</taxon>
        <taxon>Cytobacillus</taxon>
    </lineage>
</organism>
<accession>A0ABU0ASC8</accession>
<reference evidence="2 3" key="1">
    <citation type="submission" date="2023-07" db="EMBL/GenBank/DDBJ databases">
        <title>Genomic Encyclopedia of Type Strains, Phase IV (KMG-IV): sequencing the most valuable type-strain genomes for metagenomic binning, comparative biology and taxonomic classification.</title>
        <authorList>
            <person name="Goeker M."/>
        </authorList>
    </citation>
    <scope>NUCLEOTIDE SEQUENCE [LARGE SCALE GENOMIC DNA]</scope>
    <source>
        <strain evidence="2 3">DSM 23494</strain>
    </source>
</reference>
<evidence type="ECO:0000313" key="3">
    <source>
        <dbReference type="Proteomes" id="UP001238088"/>
    </source>
</evidence>
<proteinExistence type="predicted"/>
<evidence type="ECO:0008006" key="4">
    <source>
        <dbReference type="Google" id="ProtNLM"/>
    </source>
</evidence>
<dbReference type="Proteomes" id="UP001238088">
    <property type="component" value="Unassembled WGS sequence"/>
</dbReference>
<feature type="non-terminal residue" evidence="2">
    <location>
        <position position="25"/>
    </location>
</feature>
<comment type="caution">
    <text evidence="2">The sequence shown here is derived from an EMBL/GenBank/DDBJ whole genome shotgun (WGS) entry which is preliminary data.</text>
</comment>
<protein>
    <recommendedName>
        <fullName evidence="4">Transposase</fullName>
    </recommendedName>
</protein>
<evidence type="ECO:0000313" key="2">
    <source>
        <dbReference type="EMBL" id="MDQ0273930.1"/>
    </source>
</evidence>
<gene>
    <name evidence="1" type="ORF">J2S17_004174</name>
    <name evidence="2" type="ORF">J2S17_005891</name>
</gene>
<dbReference type="EMBL" id="JAUSUB010000061">
    <property type="protein sequence ID" value="MDQ0273930.1"/>
    <property type="molecule type" value="Genomic_DNA"/>
</dbReference>